<dbReference type="Gene3D" id="2.60.40.790">
    <property type="match status" value="1"/>
</dbReference>
<dbReference type="SUPFAM" id="SSF49764">
    <property type="entry name" value="HSP20-like chaperones"/>
    <property type="match status" value="1"/>
</dbReference>
<evidence type="ECO:0000256" key="1">
    <source>
        <dbReference type="ARBA" id="ARBA00023016"/>
    </source>
</evidence>
<feature type="compositionally biased region" description="Basic and acidic residues" evidence="4">
    <location>
        <begin position="201"/>
        <end position="210"/>
    </location>
</feature>
<organism evidence="6 7">
    <name type="scientific">Elsinoe australis</name>
    <dbReference type="NCBI Taxonomy" id="40998"/>
    <lineage>
        <taxon>Eukaryota</taxon>
        <taxon>Fungi</taxon>
        <taxon>Dikarya</taxon>
        <taxon>Ascomycota</taxon>
        <taxon>Pezizomycotina</taxon>
        <taxon>Dothideomycetes</taxon>
        <taxon>Dothideomycetidae</taxon>
        <taxon>Myriangiales</taxon>
        <taxon>Elsinoaceae</taxon>
        <taxon>Elsinoe</taxon>
    </lineage>
</organism>
<evidence type="ECO:0000313" key="7">
    <source>
        <dbReference type="Proteomes" id="UP000308133"/>
    </source>
</evidence>
<dbReference type="PANTHER" id="PTHR11527">
    <property type="entry name" value="HEAT-SHOCK PROTEIN 20 FAMILY MEMBER"/>
    <property type="match status" value="1"/>
</dbReference>
<gene>
    <name evidence="6" type="ORF">C1H76_2752</name>
</gene>
<feature type="region of interest" description="Disordered" evidence="4">
    <location>
        <begin position="25"/>
        <end position="49"/>
    </location>
</feature>
<dbReference type="AlphaFoldDB" id="A0A4U7B5G8"/>
<dbReference type="InterPro" id="IPR008978">
    <property type="entry name" value="HSP20-like_chaperone"/>
</dbReference>
<dbReference type="Proteomes" id="UP000308133">
    <property type="component" value="Unassembled WGS sequence"/>
</dbReference>
<evidence type="ECO:0000259" key="5">
    <source>
        <dbReference type="PROSITE" id="PS01031"/>
    </source>
</evidence>
<dbReference type="InterPro" id="IPR031107">
    <property type="entry name" value="Small_HSP"/>
</dbReference>
<sequence>MNFNQPPQGFDLGQLWNLLDENVRNNIPNAEGRSPRARRSERRGDDNGDEMAEQFNAMFRQWGMPPWMNLPRHGGPPHRGPPHHGPPHHGSAPPPPPPGHEGPPPPPGHAGPPPPPPPPGHEGPHPPPAHHGPPPPPEGDPVEPPSRSPTPPTPPTPPEELPEYPGFPHGLPHHGPHHRGRHGPRHGPPHGHRGKGKSPGGHHEHEHPHGPEGSGNPFEAWGPFGPRRFGRGPGDHGSPSGRPGRRCRGGRGGRDPWWMQFIDPESQGASGNNPYNLDNLFSKANKPEDTNTFKPDVDVFDKPDRIVIFASLSGAKKSDLDVTYEPSAHSVTISGVIARPDDVDEEMMKTLMEAGRRIGYFTRTISLPGAYIDADDMTAKLEDGVLRVDIPKPSDAEWEEVRKVPIL</sequence>
<comment type="similarity">
    <text evidence="2 3">Belongs to the small heat shock protein (HSP20) family.</text>
</comment>
<feature type="compositionally biased region" description="Pro residues" evidence="4">
    <location>
        <begin position="92"/>
        <end position="159"/>
    </location>
</feature>
<reference evidence="6 7" key="1">
    <citation type="submission" date="2018-02" db="EMBL/GenBank/DDBJ databases">
        <title>Draft genome sequences of Elsinoe sp., causing black scab on jojoba.</title>
        <authorList>
            <person name="Stodart B."/>
            <person name="Jeffress S."/>
            <person name="Ash G."/>
            <person name="Arun Chinnappa K."/>
        </authorList>
    </citation>
    <scope>NUCLEOTIDE SEQUENCE [LARGE SCALE GENOMIC DNA]</scope>
    <source>
        <strain evidence="6 7">Hillstone_2</strain>
    </source>
</reference>
<dbReference type="Pfam" id="PF00011">
    <property type="entry name" value="HSP20"/>
    <property type="match status" value="1"/>
</dbReference>
<accession>A0A4U7B5G8</accession>
<evidence type="ECO:0000256" key="2">
    <source>
        <dbReference type="PROSITE-ProRule" id="PRU00285"/>
    </source>
</evidence>
<evidence type="ECO:0000256" key="4">
    <source>
        <dbReference type="SAM" id="MobiDB-lite"/>
    </source>
</evidence>
<keyword evidence="1" id="KW-0346">Stress response</keyword>
<feature type="region of interest" description="Disordered" evidence="4">
    <location>
        <begin position="66"/>
        <end position="256"/>
    </location>
</feature>
<evidence type="ECO:0000313" key="6">
    <source>
        <dbReference type="EMBL" id="TKX24975.1"/>
    </source>
</evidence>
<comment type="caution">
    <text evidence="6">The sequence shown here is derived from an EMBL/GenBank/DDBJ whole genome shotgun (WGS) entry which is preliminary data.</text>
</comment>
<feature type="compositionally biased region" description="Basic residues" evidence="4">
    <location>
        <begin position="171"/>
        <end position="196"/>
    </location>
</feature>
<name>A0A4U7B5G8_9PEZI</name>
<dbReference type="InterPro" id="IPR002068">
    <property type="entry name" value="A-crystallin/Hsp20_dom"/>
</dbReference>
<dbReference type="EMBL" id="PTQR01000035">
    <property type="protein sequence ID" value="TKX24975.1"/>
    <property type="molecule type" value="Genomic_DNA"/>
</dbReference>
<protein>
    <recommendedName>
        <fullName evidence="5">SHSP domain-containing protein</fullName>
    </recommendedName>
</protein>
<dbReference type="CDD" id="cd06464">
    <property type="entry name" value="ACD_sHsps-like"/>
    <property type="match status" value="1"/>
</dbReference>
<proteinExistence type="inferred from homology"/>
<evidence type="ECO:0000256" key="3">
    <source>
        <dbReference type="RuleBase" id="RU003616"/>
    </source>
</evidence>
<feature type="domain" description="SHSP" evidence="5">
    <location>
        <begin position="288"/>
        <end position="407"/>
    </location>
</feature>
<dbReference type="PROSITE" id="PS01031">
    <property type="entry name" value="SHSP"/>
    <property type="match status" value="1"/>
</dbReference>